<protein>
    <recommendedName>
        <fullName evidence="7">T-box domain-containing protein</fullName>
    </recommendedName>
</protein>
<dbReference type="GO" id="GO:0000978">
    <property type="term" value="F:RNA polymerase II cis-regulatory region sequence-specific DNA binding"/>
    <property type="evidence" value="ECO:0007669"/>
    <property type="project" value="InterPro"/>
</dbReference>
<accession>A0AAD7W5R0</accession>
<dbReference type="Pfam" id="PF16059">
    <property type="entry name" value="MGA_dom"/>
    <property type="match status" value="1"/>
</dbReference>
<dbReference type="PRINTS" id="PR00937">
    <property type="entry name" value="TBOX"/>
</dbReference>
<dbReference type="InterPro" id="IPR032060">
    <property type="entry name" value="MGA_dom"/>
</dbReference>
<dbReference type="PROSITE" id="PS50252">
    <property type="entry name" value="TBOX_3"/>
    <property type="match status" value="1"/>
</dbReference>
<dbReference type="PANTHER" id="PTHR11267:SF32">
    <property type="entry name" value="MAX GENE-ASSOCIATED PROTEIN"/>
    <property type="match status" value="1"/>
</dbReference>
<feature type="compositionally biased region" description="Polar residues" evidence="6">
    <location>
        <begin position="991"/>
        <end position="1000"/>
    </location>
</feature>
<sequence>MTSVESKAVVVHEEEEDEEEEERGEEEGGEAAGSVSPPATPLTTTPPTLFIVLKPGHSSQGEQDQGILVTDRECNLATASEPALAVEGLPSVAPEGPTAEGTPPAEDTPQDGLPGDSTSRGVTVSLLNNRMWNQFHGCGTEMILTKQGRRMFPYCSFSIAGLEPLRRYVLVMDIAPIDNNRWKWNGHEWEPGGSAEPHVLGRAFIHPGSPSTGQYWTRSPVSFYKLKLTNNTQDQEGYAVLHSMHRYLPRLHLVPAETAADAARLNGPDVMTFSFPQTEFLAVTAYQNMRITQLKIDYNPFAKGFREEGHSSRLARLTSDPAEPPLWPSSEVCGSNSSNDKLRHLQKTVRPLLEPSGDVDEESGEQELWQSADGGAEFHNNGVQSVLKTDGPMRGEKRPCPVACSDSVQESQLKVRRVHPERRASVHVEQEEEEEELDVDDVSQELQLESRPCVGGEGSQSCVMAARPSPDRPTALQGHAPMSLECEDRPCKAPAPNLNFQEKPGSTTKDKSRPVAPKPSPAIHTSLSPSHRLSPPSRKSLSPLFKQSTADTELSPVPKPLLADSDKAMGPHIQVKPGRRTSLEAAAPTHSPSGITRFTPTSSWKRKRKAIYSGRRRKCMKKSSLGAVKSAEGPVEAAMLPDLEDVEGLLFVSFVSKEALGVHLEDLPLRKKEPPSLQETTAPPEIKEVVESVEEKIARLQDLLRHDLQRLKHGQVVHTALQEAGLKLSSLDPPLAVDLLNLGVRLPLPPPVDDKGPAGLAPSPDGAPFVSRTGKTKDFTKIKGWREKFVASQAMSLKCADADAAVDTGPRNRSAFCSDVLDAYLEKEARLMGAPAARGSSPSSAPLILYRLPAKSSGYVRPLHSMLNKQALKPAPPGPKPPPAARSKPKAKPAPRPASAREPVLLLLTSHGAKPAAKTQPAAKTELASPAPPPPPGPGPTPVTGPAGSRTPAAQAGPLQGDAQAHGAGEAGGVGGQRPHPHHHQEGGASSAHTAHRTGTAQSVCTEDRLLETLILPGVLGQCLCANPAVSLCPQGNVKAKRWKSAHAKPLTCWVPPCGQEFCRLGCVCSSLAQGHRLTTHCRKPACMLGCSCLRHRVVLVKPPQTKPPGSDQGDLVARETVGEELPVKWQPHHPGNNIGSQEKEEEEEEEEKEEEEEEEEEKGKDVVRHFGPEGGVGGGDGGSSDQAVEQKGRGGGPRALYIPTLSSTLRHIPPPRPAKTYVPRPNPVVQDEDKDPVYRYFESLMTCARVREYMSKPPTERPVCSCRSVFCSGKEEDPYHNPVRLTPGEPASSETVTRARTAFTALRFTRYSRRGLSELRKVKAKCRRPPPWEESRRPVEIVSECDWEPERDRILAVLCQRMTESDLSQPFLVGPFLVQLVDPAFKEEGRSRPGPLRAVDRDAGAERLLDGWDGAMRGLPVSPCGSRVGLLTASKKQPGVPAKGLIKVNGKSYSQAKLHLGKMGALHPASRLAVYIAGRLQPTNRKRSATAELIVKSGKFDHSSNGSVAWPARSTGTVTFSIAAETTGIGTATTGVTAATASNGRPVLASTSILKPQELSPQPPGPAPADMPPASSLAPPCPRKGMALHLVPGAPRTPLVHHPKGQLVQLLSANSVRPTCSPGAVTRLPQPQDAACDSPSGLQTKPPSSPTALTQSPFCITPAGTKTSRPAPAAAKRVPSFLGHNGTYTFRIGPGGTERRGLAPTGFTLLNVPPGRSSRTGRREREPPGGAVSPTGP</sequence>
<comment type="caution">
    <text evidence="8">The sequence shown here is derived from an EMBL/GenBank/DDBJ whole genome shotgun (WGS) entry which is preliminary data.</text>
</comment>
<feature type="compositionally biased region" description="Acidic residues" evidence="6">
    <location>
        <begin position="430"/>
        <end position="443"/>
    </location>
</feature>
<dbReference type="CDD" id="cd20195">
    <property type="entry name" value="T-box_MGA-like"/>
    <property type="match status" value="1"/>
</dbReference>
<evidence type="ECO:0000256" key="5">
    <source>
        <dbReference type="PROSITE-ProRule" id="PRU00201"/>
    </source>
</evidence>
<feature type="region of interest" description="Disordered" evidence="6">
    <location>
        <begin position="1693"/>
        <end position="1738"/>
    </location>
</feature>
<keyword evidence="1" id="KW-0805">Transcription regulation</keyword>
<comment type="subcellular location">
    <subcellularLocation>
        <location evidence="5">Nucleus</location>
    </subcellularLocation>
</comment>
<feature type="compositionally biased region" description="Low complexity" evidence="6">
    <location>
        <begin position="913"/>
        <end position="925"/>
    </location>
</feature>
<feature type="compositionally biased region" description="Polar residues" evidence="6">
    <location>
        <begin position="498"/>
        <end position="507"/>
    </location>
</feature>
<dbReference type="InterPro" id="IPR008967">
    <property type="entry name" value="p53-like_TF_DNA-bd_sf"/>
</dbReference>
<feature type="region of interest" description="Disordered" evidence="6">
    <location>
        <begin position="1"/>
        <end position="64"/>
    </location>
</feature>
<dbReference type="Gene3D" id="2.60.40.820">
    <property type="entry name" value="Transcription factor, T-box"/>
    <property type="match status" value="1"/>
</dbReference>
<feature type="compositionally biased region" description="Pro residues" evidence="6">
    <location>
        <begin position="1562"/>
        <end position="1572"/>
    </location>
</feature>
<dbReference type="FunFam" id="2.60.40.820:FF:000009">
    <property type="entry name" value="MAX gene-associated protein isoform X1"/>
    <property type="match status" value="1"/>
</dbReference>
<dbReference type="Pfam" id="PF00907">
    <property type="entry name" value="T-box"/>
    <property type="match status" value="1"/>
</dbReference>
<evidence type="ECO:0000256" key="4">
    <source>
        <dbReference type="ARBA" id="ARBA00023242"/>
    </source>
</evidence>
<dbReference type="SMART" id="SM00425">
    <property type="entry name" value="TBOX"/>
    <property type="match status" value="1"/>
</dbReference>
<feature type="region of interest" description="Disordered" evidence="6">
    <location>
        <begin position="1557"/>
        <end position="1583"/>
    </location>
</feature>
<feature type="compositionally biased region" description="Pro residues" evidence="6">
    <location>
        <begin position="930"/>
        <end position="943"/>
    </location>
</feature>
<keyword evidence="3" id="KW-0804">Transcription</keyword>
<comment type="caution">
    <text evidence="5">Lacks conserved residue(s) required for the propagation of feature annotation.</text>
</comment>
<feature type="region of interest" description="Disordered" evidence="6">
    <location>
        <begin position="82"/>
        <end position="121"/>
    </location>
</feature>
<keyword evidence="4 5" id="KW-0539">Nucleus</keyword>
<dbReference type="PANTHER" id="PTHR11267">
    <property type="entry name" value="T-BOX PROTEIN-RELATED"/>
    <property type="match status" value="1"/>
</dbReference>
<feature type="compositionally biased region" description="Pro residues" evidence="6">
    <location>
        <begin position="874"/>
        <end position="884"/>
    </location>
</feature>
<dbReference type="InterPro" id="IPR036960">
    <property type="entry name" value="T-box_sf"/>
</dbReference>
<dbReference type="InterPro" id="IPR046360">
    <property type="entry name" value="T-box_DNA-bd"/>
</dbReference>
<dbReference type="Proteomes" id="UP001221898">
    <property type="component" value="Unassembled WGS sequence"/>
</dbReference>
<feature type="region of interest" description="Disordered" evidence="6">
    <location>
        <begin position="317"/>
        <end position="338"/>
    </location>
</feature>
<feature type="compositionally biased region" description="Polar residues" evidence="6">
    <location>
        <begin position="590"/>
        <end position="600"/>
    </location>
</feature>
<dbReference type="EMBL" id="JAINUG010000284">
    <property type="protein sequence ID" value="KAJ8383864.1"/>
    <property type="molecule type" value="Genomic_DNA"/>
</dbReference>
<name>A0AAD7W5R0_9TELE</name>
<proteinExistence type="predicted"/>
<evidence type="ECO:0000256" key="2">
    <source>
        <dbReference type="ARBA" id="ARBA00023125"/>
    </source>
</evidence>
<reference evidence="8" key="1">
    <citation type="journal article" date="2023" name="Science">
        <title>Genome structures resolve the early diversification of teleost fishes.</title>
        <authorList>
            <person name="Parey E."/>
            <person name="Louis A."/>
            <person name="Montfort J."/>
            <person name="Bouchez O."/>
            <person name="Roques C."/>
            <person name="Iampietro C."/>
            <person name="Lluch J."/>
            <person name="Castinel A."/>
            <person name="Donnadieu C."/>
            <person name="Desvignes T."/>
            <person name="Floi Bucao C."/>
            <person name="Jouanno E."/>
            <person name="Wen M."/>
            <person name="Mejri S."/>
            <person name="Dirks R."/>
            <person name="Jansen H."/>
            <person name="Henkel C."/>
            <person name="Chen W.J."/>
            <person name="Zahm M."/>
            <person name="Cabau C."/>
            <person name="Klopp C."/>
            <person name="Thompson A.W."/>
            <person name="Robinson-Rechavi M."/>
            <person name="Braasch I."/>
            <person name="Lecointre G."/>
            <person name="Bobe J."/>
            <person name="Postlethwait J.H."/>
            <person name="Berthelot C."/>
            <person name="Roest Crollius H."/>
            <person name="Guiguen Y."/>
        </authorList>
    </citation>
    <scope>NUCLEOTIDE SEQUENCE</scope>
    <source>
        <strain evidence="8">NC1722</strain>
    </source>
</reference>
<dbReference type="GO" id="GO:0000785">
    <property type="term" value="C:chromatin"/>
    <property type="evidence" value="ECO:0007669"/>
    <property type="project" value="TreeGrafter"/>
</dbReference>
<evidence type="ECO:0000313" key="9">
    <source>
        <dbReference type="Proteomes" id="UP001221898"/>
    </source>
</evidence>
<feature type="compositionally biased region" description="Acidic residues" evidence="6">
    <location>
        <begin position="13"/>
        <end position="29"/>
    </location>
</feature>
<gene>
    <name evidence="8" type="ORF">AAFF_G00214340</name>
</gene>
<evidence type="ECO:0000259" key="7">
    <source>
        <dbReference type="PROSITE" id="PS50252"/>
    </source>
</evidence>
<dbReference type="GO" id="GO:0005634">
    <property type="term" value="C:nucleus"/>
    <property type="evidence" value="ECO:0007669"/>
    <property type="project" value="UniProtKB-SubCell"/>
</dbReference>
<keyword evidence="9" id="KW-1185">Reference proteome</keyword>
<keyword evidence="2 5" id="KW-0238">DNA-binding</keyword>
<feature type="domain" description="T-box" evidence="7">
    <location>
        <begin position="126"/>
        <end position="307"/>
    </location>
</feature>
<dbReference type="InterPro" id="IPR001699">
    <property type="entry name" value="TF_T-box"/>
</dbReference>
<evidence type="ECO:0000313" key="8">
    <source>
        <dbReference type="EMBL" id="KAJ8383864.1"/>
    </source>
</evidence>
<dbReference type="GO" id="GO:0045893">
    <property type="term" value="P:positive regulation of DNA-templated transcription"/>
    <property type="evidence" value="ECO:0007669"/>
    <property type="project" value="InterPro"/>
</dbReference>
<feature type="compositionally biased region" description="Low complexity" evidence="6">
    <location>
        <begin position="526"/>
        <end position="544"/>
    </location>
</feature>
<dbReference type="SUPFAM" id="SSF49417">
    <property type="entry name" value="p53-like transcription factors"/>
    <property type="match status" value="1"/>
</dbReference>
<dbReference type="GO" id="GO:0001708">
    <property type="term" value="P:cell fate specification"/>
    <property type="evidence" value="ECO:0007669"/>
    <property type="project" value="TreeGrafter"/>
</dbReference>
<feature type="compositionally biased region" description="Polar residues" evidence="6">
    <location>
        <begin position="1641"/>
        <end position="1669"/>
    </location>
</feature>
<feature type="region of interest" description="Disordered" evidence="6">
    <location>
        <begin position="1124"/>
        <end position="1231"/>
    </location>
</feature>
<feature type="compositionally biased region" description="Acidic residues" evidence="6">
    <location>
        <begin position="1144"/>
        <end position="1161"/>
    </location>
</feature>
<evidence type="ECO:0000256" key="6">
    <source>
        <dbReference type="SAM" id="MobiDB-lite"/>
    </source>
</evidence>
<feature type="compositionally biased region" description="Basic and acidic residues" evidence="6">
    <location>
        <begin position="1162"/>
        <end position="1172"/>
    </location>
</feature>
<organism evidence="8 9">
    <name type="scientific">Aldrovandia affinis</name>
    <dbReference type="NCBI Taxonomy" id="143900"/>
    <lineage>
        <taxon>Eukaryota</taxon>
        <taxon>Metazoa</taxon>
        <taxon>Chordata</taxon>
        <taxon>Craniata</taxon>
        <taxon>Vertebrata</taxon>
        <taxon>Euteleostomi</taxon>
        <taxon>Actinopterygii</taxon>
        <taxon>Neopterygii</taxon>
        <taxon>Teleostei</taxon>
        <taxon>Notacanthiformes</taxon>
        <taxon>Halosauridae</taxon>
        <taxon>Aldrovandia</taxon>
    </lineage>
</organism>
<feature type="region of interest" description="Disordered" evidence="6">
    <location>
        <begin position="913"/>
        <end position="1000"/>
    </location>
</feature>
<dbReference type="GO" id="GO:0000981">
    <property type="term" value="F:DNA-binding transcription factor activity, RNA polymerase II-specific"/>
    <property type="evidence" value="ECO:0007669"/>
    <property type="project" value="TreeGrafter"/>
</dbReference>
<evidence type="ECO:0000256" key="1">
    <source>
        <dbReference type="ARBA" id="ARBA00023015"/>
    </source>
</evidence>
<feature type="region of interest" description="Disordered" evidence="6">
    <location>
        <begin position="1622"/>
        <end position="1677"/>
    </location>
</feature>
<evidence type="ECO:0000256" key="3">
    <source>
        <dbReference type="ARBA" id="ARBA00023163"/>
    </source>
</evidence>
<feature type="region of interest" description="Disordered" evidence="6">
    <location>
        <begin position="418"/>
        <end position="600"/>
    </location>
</feature>
<feature type="region of interest" description="Disordered" evidence="6">
    <location>
        <begin position="870"/>
        <end position="900"/>
    </location>
</feature>
<feature type="compositionally biased region" description="Gly residues" evidence="6">
    <location>
        <begin position="1173"/>
        <end position="1183"/>
    </location>
</feature>